<dbReference type="RefSeq" id="WP_386084823.1">
    <property type="nucleotide sequence ID" value="NZ_BAABLV010000019.1"/>
</dbReference>
<organism evidence="2 3">
    <name type="scientific">Tessaracoccus lubricantis</name>
    <dbReference type="NCBI Taxonomy" id="545543"/>
    <lineage>
        <taxon>Bacteria</taxon>
        <taxon>Bacillati</taxon>
        <taxon>Actinomycetota</taxon>
        <taxon>Actinomycetes</taxon>
        <taxon>Propionibacteriales</taxon>
        <taxon>Propionibacteriaceae</taxon>
        <taxon>Tessaracoccus</taxon>
    </lineage>
</organism>
<dbReference type="EMBL" id="BAABLV010000019">
    <property type="protein sequence ID" value="GAA4895802.1"/>
    <property type="molecule type" value="Genomic_DNA"/>
</dbReference>
<proteinExistence type="predicted"/>
<name>A0ABP9FE65_9ACTN</name>
<evidence type="ECO:0000313" key="2">
    <source>
        <dbReference type="EMBL" id="GAA4895802.1"/>
    </source>
</evidence>
<feature type="domain" description="TniQ" evidence="1">
    <location>
        <begin position="10"/>
        <end position="85"/>
    </location>
</feature>
<reference evidence="3" key="1">
    <citation type="journal article" date="2019" name="Int. J. Syst. Evol. Microbiol.">
        <title>The Global Catalogue of Microorganisms (GCM) 10K type strain sequencing project: providing services to taxonomists for standard genome sequencing and annotation.</title>
        <authorList>
            <consortium name="The Broad Institute Genomics Platform"/>
            <consortium name="The Broad Institute Genome Sequencing Center for Infectious Disease"/>
            <person name="Wu L."/>
            <person name="Ma J."/>
        </authorList>
    </citation>
    <scope>NUCLEOTIDE SEQUENCE [LARGE SCALE GENOMIC DNA]</scope>
    <source>
        <strain evidence="3">JCM 19125</strain>
    </source>
</reference>
<keyword evidence="3" id="KW-1185">Reference proteome</keyword>
<accession>A0ABP9FE65</accession>
<evidence type="ECO:0000259" key="1">
    <source>
        <dbReference type="Pfam" id="PF06527"/>
    </source>
</evidence>
<dbReference type="Pfam" id="PF06527">
    <property type="entry name" value="TniQ"/>
    <property type="match status" value="1"/>
</dbReference>
<sequence>MSPAQQRAAASLLGLQASDIHELTLNKWAGVAYSNQPIPARNRPGSAWTWLPPRFECPHCAESGIAHLEWRLSWITTCLAHKVFLHPRSTPSHEEAPPEDLAITKLHSVALANCDTSHFKRWRDSIRISGGLRHGPRSRGIEPPKQRAETLRTAAPLAMASTPEERCEILATWCTAMGIRELWNALRSSLQSREMIDAADALAARQWIKRRLAAANC</sequence>
<comment type="caution">
    <text evidence="2">The sequence shown here is derived from an EMBL/GenBank/DDBJ whole genome shotgun (WGS) entry which is preliminary data.</text>
</comment>
<gene>
    <name evidence="2" type="ORF">GCM10025789_11730</name>
</gene>
<protein>
    <recommendedName>
        <fullName evidence="1">TniQ domain-containing protein</fullName>
    </recommendedName>
</protein>
<evidence type="ECO:0000313" key="3">
    <source>
        <dbReference type="Proteomes" id="UP001501521"/>
    </source>
</evidence>
<dbReference type="Proteomes" id="UP001501521">
    <property type="component" value="Unassembled WGS sequence"/>
</dbReference>
<dbReference type="InterPro" id="IPR009492">
    <property type="entry name" value="TniQ"/>
</dbReference>